<comment type="similarity">
    <text evidence="7">Belongs to the IspD/TarI cytidylyltransferase family. IspD subfamily.</text>
</comment>
<dbReference type="Pfam" id="PF01128">
    <property type="entry name" value="IspD"/>
    <property type="match status" value="1"/>
</dbReference>
<comment type="catalytic activity">
    <reaction evidence="2 14">
        <text>2-C-methyl-D-erythritol 4-phosphate + CTP + H(+) = 4-CDP-2-C-methyl-D-erythritol + diphosphate</text>
        <dbReference type="Rhea" id="RHEA:13429"/>
        <dbReference type="ChEBI" id="CHEBI:15378"/>
        <dbReference type="ChEBI" id="CHEBI:33019"/>
        <dbReference type="ChEBI" id="CHEBI:37563"/>
        <dbReference type="ChEBI" id="CHEBI:57823"/>
        <dbReference type="ChEBI" id="CHEBI:58262"/>
        <dbReference type="EC" id="2.7.7.60"/>
    </reaction>
</comment>
<evidence type="ECO:0000313" key="17">
    <source>
        <dbReference type="Proteomes" id="UP000191905"/>
    </source>
</evidence>
<dbReference type="CDD" id="cd02516">
    <property type="entry name" value="CDP-ME_synthetase"/>
    <property type="match status" value="1"/>
</dbReference>
<comment type="similarity">
    <text evidence="14">In the C-terminal section; belongs to the IspF family.</text>
</comment>
<keyword evidence="12 14" id="KW-0456">Lyase</keyword>
<dbReference type="NCBIfam" id="TIGR00453">
    <property type="entry name" value="ispD"/>
    <property type="match status" value="1"/>
</dbReference>
<evidence type="ECO:0000256" key="11">
    <source>
        <dbReference type="ARBA" id="ARBA00023229"/>
    </source>
</evidence>
<keyword evidence="11 14" id="KW-0414">Isoprene biosynthesis</keyword>
<feature type="site" description="Positions MEP for the nucleophilic attack" evidence="14">
    <location>
        <position position="222"/>
    </location>
</feature>
<sequence length="407" mass="42941">MTDQDPDIAIVSKAAVVIVAAGRGERAGQGDGPKQYRRIGNRAIIAHTLEAFLAHPNVGHIVVAIHADDHALFHAAASVHSDRVTTVIGGQTRQESVRFGLLALKDSAPDKVLIHDAVRPFADPELIGRTIEAIGERSGALAAVPVADTLKREALGGFVGETVSRAGLHAAQTPQGFPFALILAAHEQAYDSGRLDFTDDAAIAEWARIPVRLVPGSPDNIKLTWARDISMADQILKGSSSSFPDIRTGNGYDVHAFEAGDQVVLCGVAIPHDKKLSGHSDADVGLHALTDALLATCGAGDIGTHFPPSDPQWKDAPSHIFVEHAAKLIRTHGGRIVNTDITLICEAPKIGPHRETMTAALSAMLAISADRVSIKATTNERLGFIGREEGIAAIATASVIYPGEVPE</sequence>
<protein>
    <recommendedName>
        <fullName evidence="14">Bifunctional enzyme IspD/IspF</fullName>
    </recommendedName>
    <domain>
        <recommendedName>
            <fullName evidence="14">2-C-methyl-D-erythritol 4-phosphate cytidylyltransferase</fullName>
            <ecNumber evidence="14">2.7.7.60</ecNumber>
        </recommendedName>
        <alternativeName>
            <fullName evidence="14">4-diphosphocytidyl-2C-methyl-D-erythritol synthase</fullName>
        </alternativeName>
        <alternativeName>
            <fullName evidence="14">MEP cytidylyltransferase</fullName>
            <shortName evidence="14">MCT</shortName>
        </alternativeName>
    </domain>
    <domain>
        <recommendedName>
            <fullName evidence="14">2-C-methyl-D-erythritol 2,4-cyclodiphosphate synthase</fullName>
            <shortName evidence="14">MECDP-synthase</shortName>
            <shortName evidence="14">MECPP-synthase</shortName>
            <shortName evidence="14">MECPS</shortName>
            <ecNumber evidence="14">4.6.1.12</ecNumber>
        </recommendedName>
    </domain>
</protein>
<keyword evidence="8 14" id="KW-0808">Transferase</keyword>
<dbReference type="PANTHER" id="PTHR43181:SF1">
    <property type="entry name" value="2-C-METHYL-D-ERYTHRITOL 2,4-CYCLODIPHOSPHATE SYNTHASE, CHLOROPLASTIC"/>
    <property type="match status" value="1"/>
</dbReference>
<dbReference type="GO" id="GO:0050518">
    <property type="term" value="F:2-C-methyl-D-erythritol 4-phosphate cytidylyltransferase activity"/>
    <property type="evidence" value="ECO:0007669"/>
    <property type="project" value="UniProtKB-UniRule"/>
</dbReference>
<comment type="pathway">
    <text evidence="4 14">Isoprenoid biosynthesis; isopentenyl diphosphate biosynthesis via DXP pathway; isopentenyl diphosphate from 1-deoxy-D-xylulose 5-phosphate: step 4/6.</text>
</comment>
<evidence type="ECO:0000259" key="15">
    <source>
        <dbReference type="Pfam" id="PF02542"/>
    </source>
</evidence>
<dbReference type="CDD" id="cd00554">
    <property type="entry name" value="MECDP_synthase"/>
    <property type="match status" value="1"/>
</dbReference>
<feature type="domain" description="2-C-methyl-D-erythritol 2,4-cyclodiphosphate synthase" evidence="15">
    <location>
        <begin position="246"/>
        <end position="399"/>
    </location>
</feature>
<evidence type="ECO:0000256" key="10">
    <source>
        <dbReference type="ARBA" id="ARBA00022723"/>
    </source>
</evidence>
<feature type="site" description="Transition state stabilizer" evidence="14">
    <location>
        <position position="26"/>
    </location>
</feature>
<dbReference type="InterPro" id="IPR026596">
    <property type="entry name" value="IspD/F"/>
</dbReference>
<comment type="caution">
    <text evidence="14">Lacks conserved residue(s) required for the propagation of feature annotation.</text>
</comment>
<dbReference type="EMBL" id="MDET01000033">
    <property type="protein sequence ID" value="OQM74399.1"/>
    <property type="molecule type" value="Genomic_DNA"/>
</dbReference>
<evidence type="ECO:0000256" key="1">
    <source>
        <dbReference type="ARBA" id="ARBA00000200"/>
    </source>
</evidence>
<comment type="similarity">
    <text evidence="6">Belongs to the IspF family.</text>
</comment>
<dbReference type="Gene3D" id="3.90.550.10">
    <property type="entry name" value="Spore Coat Polysaccharide Biosynthesis Protein SpsA, Chain A"/>
    <property type="match status" value="1"/>
</dbReference>
<keyword evidence="9 14" id="KW-0548">Nucleotidyltransferase</keyword>
<evidence type="ECO:0000256" key="12">
    <source>
        <dbReference type="ARBA" id="ARBA00023239"/>
    </source>
</evidence>
<dbReference type="STRING" id="1873176.BFN67_22235"/>
<dbReference type="SUPFAM" id="SSF69765">
    <property type="entry name" value="IpsF-like"/>
    <property type="match status" value="1"/>
</dbReference>
<dbReference type="InterPro" id="IPR018294">
    <property type="entry name" value="ISPD_synthase_CS"/>
</dbReference>
<dbReference type="InterPro" id="IPR001228">
    <property type="entry name" value="IspD"/>
</dbReference>
<dbReference type="RefSeq" id="WP_080920796.1">
    <property type="nucleotide sequence ID" value="NZ_MDET01000033.1"/>
</dbReference>
<dbReference type="InterPro" id="IPR003526">
    <property type="entry name" value="MECDP_synthase"/>
</dbReference>
<comment type="catalytic activity">
    <reaction evidence="1 14">
        <text>4-CDP-2-C-methyl-D-erythritol 2-phosphate = 2-C-methyl-D-erythritol 2,4-cyclic diphosphate + CMP</text>
        <dbReference type="Rhea" id="RHEA:23864"/>
        <dbReference type="ChEBI" id="CHEBI:57919"/>
        <dbReference type="ChEBI" id="CHEBI:58483"/>
        <dbReference type="ChEBI" id="CHEBI:60377"/>
        <dbReference type="EC" id="4.6.1.12"/>
    </reaction>
</comment>
<dbReference type="EC" id="2.7.7.60" evidence="14"/>
<evidence type="ECO:0000256" key="8">
    <source>
        <dbReference type="ARBA" id="ARBA00022679"/>
    </source>
</evidence>
<comment type="caution">
    <text evidence="16">The sequence shown here is derived from an EMBL/GenBank/DDBJ whole genome shotgun (WGS) entry which is preliminary data.</text>
</comment>
<dbReference type="Pfam" id="PF02542">
    <property type="entry name" value="YgbB"/>
    <property type="match status" value="1"/>
</dbReference>
<dbReference type="EC" id="4.6.1.12" evidence="14"/>
<feature type="binding site" evidence="14">
    <location>
        <begin position="301"/>
        <end position="303"/>
    </location>
    <ligand>
        <name>4-CDP-2-C-methyl-D-erythritol 2-phosphate</name>
        <dbReference type="ChEBI" id="CHEBI:57919"/>
    </ligand>
</feature>
<feature type="site" description="Transition state stabilizer" evidence="14">
    <location>
        <position position="34"/>
    </location>
</feature>
<accession>A0A1V8RN49</accession>
<comment type="function">
    <text evidence="14">Bifunctional enzyme that catalyzes the formation of 4-diphosphocytidyl-2-C-methyl-D-erythritol from CTP and 2-C-methyl-D-erythritol 4-phosphate (MEP) (IspD), and catalyzes the conversion of 4-diphosphocytidyl-2-C-methyl-D-erythritol 2-phosphate (CDP-ME2P) to 2-C-methyl-D-erythritol 2,4-cyclodiphosphate (ME-CPP) with a corresponding release of cytidine 5-monophosphate (CMP) (IspF).</text>
</comment>
<feature type="binding site" evidence="14">
    <location>
        <position position="253"/>
    </location>
    <ligand>
        <name>a divalent metal cation</name>
        <dbReference type="ChEBI" id="CHEBI:60240"/>
    </ligand>
</feature>
<keyword evidence="13 14" id="KW-0511">Multifunctional enzyme</keyword>
<gene>
    <name evidence="14 16" type="primary">ispDF</name>
    <name evidence="16" type="ORF">BFN67_22235</name>
</gene>
<dbReference type="InterPro" id="IPR029044">
    <property type="entry name" value="Nucleotide-diphossugar_trans"/>
</dbReference>
<name>A0A1V8RN49_9HYPH</name>
<dbReference type="HAMAP" id="MF_01520">
    <property type="entry name" value="IspDF"/>
    <property type="match status" value="1"/>
</dbReference>
<dbReference type="NCBIfam" id="NF006899">
    <property type="entry name" value="PRK09382.1"/>
    <property type="match status" value="1"/>
</dbReference>
<reference evidence="16 17" key="1">
    <citation type="journal article" date="2016" name="Int. J. Syst. Evol. Microbiol.">
        <title>Pseudaminobacter manganicus sp. nov., isolated from sludge of a manganese mine.</title>
        <authorList>
            <person name="Li J."/>
            <person name="Huang J."/>
            <person name="Liao S."/>
            <person name="Wang G."/>
        </authorList>
    </citation>
    <scope>NUCLEOTIDE SEQUENCE [LARGE SCALE GENOMIC DNA]</scope>
    <source>
        <strain evidence="16 17">JH-7</strain>
    </source>
</reference>
<feature type="binding site" evidence="14">
    <location>
        <position position="287"/>
    </location>
    <ligand>
        <name>a divalent metal cation</name>
        <dbReference type="ChEBI" id="CHEBI:60240"/>
    </ligand>
</feature>
<feature type="binding site" evidence="14">
    <location>
        <begin position="279"/>
        <end position="280"/>
    </location>
    <ligand>
        <name>4-CDP-2-C-methyl-D-erythritol 2-phosphate</name>
        <dbReference type="ChEBI" id="CHEBI:57919"/>
    </ligand>
</feature>
<dbReference type="GO" id="GO:0008685">
    <property type="term" value="F:2-C-methyl-D-erythritol 2,4-cyclodiphosphate synthase activity"/>
    <property type="evidence" value="ECO:0007669"/>
    <property type="project" value="UniProtKB-UniRule"/>
</dbReference>
<evidence type="ECO:0000256" key="2">
    <source>
        <dbReference type="ARBA" id="ARBA00001282"/>
    </source>
</evidence>
<proteinExistence type="inferred from homology"/>
<dbReference type="PROSITE" id="PS01350">
    <property type="entry name" value="ISPF"/>
    <property type="match status" value="1"/>
</dbReference>
<keyword evidence="17" id="KW-1185">Reference proteome</keyword>
<evidence type="ECO:0000256" key="7">
    <source>
        <dbReference type="ARBA" id="ARBA00009789"/>
    </source>
</evidence>
<evidence type="ECO:0000313" key="16">
    <source>
        <dbReference type="EMBL" id="OQM74399.1"/>
    </source>
</evidence>
<dbReference type="HAMAP" id="MF_00108">
    <property type="entry name" value="IspD"/>
    <property type="match status" value="1"/>
</dbReference>
<dbReference type="PANTHER" id="PTHR43181">
    <property type="entry name" value="2-C-METHYL-D-ERYTHRITOL 2,4-CYCLODIPHOSPHATE SYNTHASE, CHLOROPLASTIC"/>
    <property type="match status" value="1"/>
</dbReference>
<dbReference type="GO" id="GO:0046872">
    <property type="term" value="F:metal ion binding"/>
    <property type="evidence" value="ECO:0007669"/>
    <property type="project" value="UniProtKB-KW"/>
</dbReference>
<dbReference type="AlphaFoldDB" id="A0A1V8RN49"/>
<dbReference type="PROSITE" id="PS01295">
    <property type="entry name" value="ISPD"/>
    <property type="match status" value="1"/>
</dbReference>
<dbReference type="InterPro" id="IPR036571">
    <property type="entry name" value="MECDP_synthase_sf"/>
</dbReference>
<feature type="binding site" evidence="14">
    <location>
        <begin position="377"/>
        <end position="380"/>
    </location>
    <ligand>
        <name>4-CDP-2-C-methyl-D-erythritol 2-phosphate</name>
        <dbReference type="ChEBI" id="CHEBI:57919"/>
    </ligand>
</feature>
<feature type="binding site" evidence="14">
    <location>
        <position position="387"/>
    </location>
    <ligand>
        <name>4-CDP-2-C-methyl-D-erythritol 2-phosphate</name>
        <dbReference type="ChEBI" id="CHEBI:57919"/>
    </ligand>
</feature>
<comment type="similarity">
    <text evidence="14">In the N-terminal section; belongs to the IspD/TarI cytidylyltransferase family. IspD subfamily.</text>
</comment>
<feature type="region of interest" description="2-C-methyl-D-erythritol 4-phosphate cytidylyltransferase" evidence="14">
    <location>
        <begin position="1"/>
        <end position="246"/>
    </location>
</feature>
<dbReference type="GO" id="GO:0019288">
    <property type="term" value="P:isopentenyl diphosphate biosynthetic process, methylerythritol 4-phosphate pathway"/>
    <property type="evidence" value="ECO:0007669"/>
    <property type="project" value="UniProtKB-UniRule"/>
</dbReference>
<feature type="site" description="Transition state stabilizer" evidence="14">
    <location>
        <position position="378"/>
    </location>
</feature>
<comment type="pathway">
    <text evidence="5 14">Isoprenoid biosynthesis; isopentenyl diphosphate biosynthesis via DXP pathway; isopentenyl diphosphate from 1-deoxy-D-xylulose 5-phosphate: step 2/6.</text>
</comment>
<evidence type="ECO:0000256" key="6">
    <source>
        <dbReference type="ARBA" id="ARBA00008480"/>
    </source>
</evidence>
<dbReference type="SUPFAM" id="SSF53448">
    <property type="entry name" value="Nucleotide-diphospho-sugar transferases"/>
    <property type="match status" value="1"/>
</dbReference>
<keyword evidence="10 14" id="KW-0479">Metal-binding</keyword>
<evidence type="ECO:0000256" key="13">
    <source>
        <dbReference type="ARBA" id="ARBA00023268"/>
    </source>
</evidence>
<evidence type="ECO:0000256" key="3">
    <source>
        <dbReference type="ARBA" id="ARBA00001968"/>
    </source>
</evidence>
<organism evidence="16 17">
    <name type="scientific">Manganibacter manganicus</name>
    <dbReference type="NCBI Taxonomy" id="1873176"/>
    <lineage>
        <taxon>Bacteria</taxon>
        <taxon>Pseudomonadati</taxon>
        <taxon>Pseudomonadota</taxon>
        <taxon>Alphaproteobacteria</taxon>
        <taxon>Hyphomicrobiales</taxon>
        <taxon>Phyllobacteriaceae</taxon>
        <taxon>Manganibacter</taxon>
    </lineage>
</organism>
<dbReference type="NCBIfam" id="TIGR00151">
    <property type="entry name" value="ispF"/>
    <property type="match status" value="1"/>
</dbReference>
<comment type="cofactor">
    <cofactor evidence="3 14">
        <name>a divalent metal cation</name>
        <dbReference type="ChEBI" id="CHEBI:60240"/>
    </cofactor>
</comment>
<evidence type="ECO:0000256" key="9">
    <source>
        <dbReference type="ARBA" id="ARBA00022695"/>
    </source>
</evidence>
<dbReference type="GO" id="GO:0016114">
    <property type="term" value="P:terpenoid biosynthetic process"/>
    <property type="evidence" value="ECO:0007669"/>
    <property type="project" value="InterPro"/>
</dbReference>
<feature type="site" description="Positions MEP for the nucleophilic attack" evidence="14">
    <location>
        <position position="165"/>
    </location>
</feature>
<dbReference type="OrthoDB" id="9804336at2"/>
<evidence type="ECO:0000256" key="5">
    <source>
        <dbReference type="ARBA" id="ARBA00004787"/>
    </source>
</evidence>
<dbReference type="HAMAP" id="MF_00107">
    <property type="entry name" value="IspF"/>
    <property type="match status" value="1"/>
</dbReference>
<feature type="site" description="Transition state stabilizer" evidence="14">
    <location>
        <position position="279"/>
    </location>
</feature>
<dbReference type="Gene3D" id="3.30.1330.50">
    <property type="entry name" value="2-C-methyl-D-erythritol 2,4-cyclodiphosphate synthase"/>
    <property type="match status" value="1"/>
</dbReference>
<feature type="binding site" evidence="14">
    <location>
        <position position="255"/>
    </location>
    <ligand>
        <name>a divalent metal cation</name>
        <dbReference type="ChEBI" id="CHEBI:60240"/>
    </ligand>
</feature>
<dbReference type="UniPathway" id="UPA00056">
    <property type="reaction ID" value="UER00093"/>
</dbReference>
<feature type="region of interest" description="2-C-methyl-D-erythritol 2,4-cyclodiphosphate synthase" evidence="14">
    <location>
        <begin position="247"/>
        <end position="407"/>
    </location>
</feature>
<dbReference type="InterPro" id="IPR034683">
    <property type="entry name" value="IspD/TarI"/>
</dbReference>
<dbReference type="FunFam" id="3.90.550.10:FF:000003">
    <property type="entry name" value="2-C-methyl-D-erythritol 4-phosphate cytidylyltransferase"/>
    <property type="match status" value="1"/>
</dbReference>
<evidence type="ECO:0000256" key="4">
    <source>
        <dbReference type="ARBA" id="ARBA00004709"/>
    </source>
</evidence>
<dbReference type="InterPro" id="IPR020555">
    <property type="entry name" value="MECDP_synthase_CS"/>
</dbReference>
<feature type="binding site" evidence="14">
    <location>
        <begin position="253"/>
        <end position="255"/>
    </location>
    <ligand>
        <name>4-CDP-2-C-methyl-D-erythritol 2-phosphate</name>
        <dbReference type="ChEBI" id="CHEBI:57919"/>
    </ligand>
</feature>
<dbReference type="Proteomes" id="UP000191905">
    <property type="component" value="Unassembled WGS sequence"/>
</dbReference>
<feature type="binding site" evidence="14">
    <location>
        <position position="384"/>
    </location>
    <ligand>
        <name>4-CDP-2-C-methyl-D-erythritol 2-phosphate</name>
        <dbReference type="ChEBI" id="CHEBI:57919"/>
    </ligand>
</feature>
<evidence type="ECO:0000256" key="14">
    <source>
        <dbReference type="HAMAP-Rule" id="MF_01520"/>
    </source>
</evidence>